<comment type="caution">
    <text evidence="6">The sequence shown here is derived from an EMBL/GenBank/DDBJ whole genome shotgun (WGS) entry which is preliminary data.</text>
</comment>
<evidence type="ECO:0000313" key="6">
    <source>
        <dbReference type="EMBL" id="CAG9578254.1"/>
    </source>
</evidence>
<dbReference type="PANTHER" id="PTHR15722:SF2">
    <property type="entry name" value="INTRAFLAGELLAR TRANSPORT PROTEIN 172 HOMOLOG"/>
    <property type="match status" value="1"/>
</dbReference>
<keyword evidence="5" id="KW-0966">Cell projection</keyword>
<gene>
    <name evidence="6" type="ORF">DCHRY22_LOCUS12665</name>
</gene>
<evidence type="ECO:0000256" key="1">
    <source>
        <dbReference type="ARBA" id="ARBA00004138"/>
    </source>
</evidence>
<dbReference type="GO" id="GO:0042073">
    <property type="term" value="P:intraciliary transport"/>
    <property type="evidence" value="ECO:0007669"/>
    <property type="project" value="TreeGrafter"/>
</dbReference>
<keyword evidence="7" id="KW-1185">Reference proteome</keyword>
<dbReference type="EMBL" id="CAKASE010000077">
    <property type="protein sequence ID" value="CAG9578254.1"/>
    <property type="molecule type" value="Genomic_DNA"/>
</dbReference>
<organism evidence="6 7">
    <name type="scientific">Danaus chrysippus</name>
    <name type="common">African queen</name>
    <dbReference type="NCBI Taxonomy" id="151541"/>
    <lineage>
        <taxon>Eukaryota</taxon>
        <taxon>Metazoa</taxon>
        <taxon>Ecdysozoa</taxon>
        <taxon>Arthropoda</taxon>
        <taxon>Hexapoda</taxon>
        <taxon>Insecta</taxon>
        <taxon>Pterygota</taxon>
        <taxon>Neoptera</taxon>
        <taxon>Endopterygota</taxon>
        <taxon>Lepidoptera</taxon>
        <taxon>Glossata</taxon>
        <taxon>Ditrysia</taxon>
        <taxon>Papilionoidea</taxon>
        <taxon>Nymphalidae</taxon>
        <taxon>Danainae</taxon>
        <taxon>Danaini</taxon>
        <taxon>Danaina</taxon>
        <taxon>Danaus</taxon>
        <taxon>Anosia</taxon>
    </lineage>
</organism>
<evidence type="ECO:0000256" key="4">
    <source>
        <dbReference type="ARBA" id="ARBA00023069"/>
    </source>
</evidence>
<protein>
    <submittedName>
        <fullName evidence="6">(African queen) hypothetical protein</fullName>
    </submittedName>
</protein>
<dbReference type="GO" id="GO:0030992">
    <property type="term" value="C:intraciliary transport particle B"/>
    <property type="evidence" value="ECO:0007669"/>
    <property type="project" value="TreeGrafter"/>
</dbReference>
<dbReference type="AlphaFoldDB" id="A0A8J2R2T0"/>
<keyword evidence="3" id="KW-0677">Repeat</keyword>
<accession>A0A8J2R2T0</accession>
<evidence type="ECO:0000313" key="7">
    <source>
        <dbReference type="Proteomes" id="UP000789524"/>
    </source>
</evidence>
<evidence type="ECO:0000256" key="5">
    <source>
        <dbReference type="ARBA" id="ARBA00023273"/>
    </source>
</evidence>
<reference evidence="6" key="1">
    <citation type="submission" date="2021-09" db="EMBL/GenBank/DDBJ databases">
        <authorList>
            <person name="Martin H S."/>
        </authorList>
    </citation>
    <scope>NUCLEOTIDE SEQUENCE</scope>
</reference>
<dbReference type="Proteomes" id="UP000789524">
    <property type="component" value="Unassembled WGS sequence"/>
</dbReference>
<sequence length="209" mass="23988">MLHCKTVETPMEVNVRIEKSKNSFCDKKIPCRQLIPWSSGGERIYAAVGGACLLQRAGELSVVEYGLDRVLQTVRTERVNPHVLSVRINEGRKAEEERKHFAYLLTDRRLLLLILLQLGPWWHEARVDWLELTESGHLLLFRHTRRRLALLCIDTGEKEIIASGVSFVQWIENSDAVVAQTPTHLLIWLDFNNTVKTVYNDIEGTLKGF</sequence>
<dbReference type="OrthoDB" id="2186662at2759"/>
<dbReference type="GO" id="GO:0005930">
    <property type="term" value="C:axoneme"/>
    <property type="evidence" value="ECO:0007669"/>
    <property type="project" value="TreeGrafter"/>
</dbReference>
<keyword evidence="4" id="KW-0969">Cilium</keyword>
<proteinExistence type="predicted"/>
<dbReference type="GO" id="GO:0036064">
    <property type="term" value="C:ciliary basal body"/>
    <property type="evidence" value="ECO:0007669"/>
    <property type="project" value="TreeGrafter"/>
</dbReference>
<name>A0A8J2R2T0_9NEOP</name>
<dbReference type="PANTHER" id="PTHR15722">
    <property type="entry name" value="IFT140/172-RELATED"/>
    <property type="match status" value="1"/>
</dbReference>
<evidence type="ECO:0000256" key="3">
    <source>
        <dbReference type="ARBA" id="ARBA00022737"/>
    </source>
</evidence>
<keyword evidence="2" id="KW-0853">WD repeat</keyword>
<evidence type="ECO:0000256" key="2">
    <source>
        <dbReference type="ARBA" id="ARBA00022574"/>
    </source>
</evidence>
<comment type="subcellular location">
    <subcellularLocation>
        <location evidence="1">Cell projection</location>
        <location evidence="1">Cilium</location>
    </subcellularLocation>
</comment>